<dbReference type="PANTHER" id="PTHR46233">
    <property type="entry name" value="HYDROXYACYLGLUTATHIONE HYDROLASE GLOC"/>
    <property type="match status" value="1"/>
</dbReference>
<proteinExistence type="predicted"/>
<name>A0A6J7D1E2_9ZZZZ</name>
<evidence type="ECO:0000256" key="4">
    <source>
        <dbReference type="ARBA" id="ARBA00022833"/>
    </source>
</evidence>
<dbReference type="GO" id="GO:0016787">
    <property type="term" value="F:hydrolase activity"/>
    <property type="evidence" value="ECO:0007669"/>
    <property type="project" value="UniProtKB-KW"/>
</dbReference>
<dbReference type="InterPro" id="IPR051453">
    <property type="entry name" value="MBL_Glyoxalase_II"/>
</dbReference>
<dbReference type="GO" id="GO:0046872">
    <property type="term" value="F:metal ion binding"/>
    <property type="evidence" value="ECO:0007669"/>
    <property type="project" value="UniProtKB-KW"/>
</dbReference>
<feature type="domain" description="Metallo-beta-lactamase" evidence="5">
    <location>
        <begin position="12"/>
        <end position="199"/>
    </location>
</feature>
<accession>A0A6J7D1E2</accession>
<keyword evidence="3" id="KW-0378">Hydrolase</keyword>
<comment type="cofactor">
    <cofactor evidence="1">
        <name>Zn(2+)</name>
        <dbReference type="ChEBI" id="CHEBI:29105"/>
    </cofactor>
</comment>
<keyword evidence="2" id="KW-0479">Metal-binding</keyword>
<evidence type="ECO:0000256" key="2">
    <source>
        <dbReference type="ARBA" id="ARBA00022723"/>
    </source>
</evidence>
<dbReference type="InterPro" id="IPR036866">
    <property type="entry name" value="RibonucZ/Hydroxyglut_hydro"/>
</dbReference>
<organism evidence="6">
    <name type="scientific">freshwater metagenome</name>
    <dbReference type="NCBI Taxonomy" id="449393"/>
    <lineage>
        <taxon>unclassified sequences</taxon>
        <taxon>metagenomes</taxon>
        <taxon>ecological metagenomes</taxon>
    </lineage>
</organism>
<dbReference type="SMART" id="SM00849">
    <property type="entry name" value="Lactamase_B"/>
    <property type="match status" value="1"/>
</dbReference>
<protein>
    <submittedName>
        <fullName evidence="6">Unannotated protein</fullName>
    </submittedName>
</protein>
<evidence type="ECO:0000259" key="5">
    <source>
        <dbReference type="SMART" id="SM00849"/>
    </source>
</evidence>
<dbReference type="Pfam" id="PF00753">
    <property type="entry name" value="Lactamase_B"/>
    <property type="match status" value="1"/>
</dbReference>
<dbReference type="AlphaFoldDB" id="A0A6J7D1E2"/>
<sequence length="222" mass="23445">MEVRGFTVGPVQENCYLLRRDASAASAVIVDPGDEPERLLEALSETGASLEAILVTHTHFDHVGAVAPLARATGAPVYCPELEVDVLANIMDHVRWAGVGPFESWDAEHTVAGGEHLQLAGFEIDVVFTPGHSAGHVTYAFRADEAHPGIPTVLAAGDVLFQGSVGRTDLPGGDHATLIDSIASLIERFDPETVILPGHMGTTTLGAEWASNPFLQELPASP</sequence>
<evidence type="ECO:0000313" key="6">
    <source>
        <dbReference type="EMBL" id="CAB4864657.1"/>
    </source>
</evidence>
<evidence type="ECO:0000256" key="3">
    <source>
        <dbReference type="ARBA" id="ARBA00022801"/>
    </source>
</evidence>
<reference evidence="6" key="1">
    <citation type="submission" date="2020-05" db="EMBL/GenBank/DDBJ databases">
        <authorList>
            <person name="Chiriac C."/>
            <person name="Salcher M."/>
            <person name="Ghai R."/>
            <person name="Kavagutti S V."/>
        </authorList>
    </citation>
    <scope>NUCLEOTIDE SEQUENCE</scope>
</reference>
<dbReference type="EMBL" id="CAFBLQ010000031">
    <property type="protein sequence ID" value="CAB4864657.1"/>
    <property type="molecule type" value="Genomic_DNA"/>
</dbReference>
<gene>
    <name evidence="6" type="ORF">UFOPK3423_00424</name>
</gene>
<dbReference type="PANTHER" id="PTHR46233:SF3">
    <property type="entry name" value="HYDROXYACYLGLUTATHIONE HYDROLASE GLOC"/>
    <property type="match status" value="1"/>
</dbReference>
<evidence type="ECO:0000256" key="1">
    <source>
        <dbReference type="ARBA" id="ARBA00001947"/>
    </source>
</evidence>
<dbReference type="InterPro" id="IPR001279">
    <property type="entry name" value="Metallo-B-lactamas"/>
</dbReference>
<dbReference type="SUPFAM" id="SSF56281">
    <property type="entry name" value="Metallo-hydrolase/oxidoreductase"/>
    <property type="match status" value="1"/>
</dbReference>
<keyword evidence="4" id="KW-0862">Zinc</keyword>
<dbReference type="Gene3D" id="3.60.15.10">
    <property type="entry name" value="Ribonuclease Z/Hydroxyacylglutathione hydrolase-like"/>
    <property type="match status" value="1"/>
</dbReference>